<sequence>MAFEQEGELIPIQRRSSGRLARHEASDFYYGVGRPARNILAILINPYTDGGIAPKRRPS</sequence>
<dbReference type="Gramene" id="OGLUM10G13320.1">
    <property type="protein sequence ID" value="OGLUM10G13320.1"/>
    <property type="gene ID" value="OGLUM10G13320"/>
</dbReference>
<reference evidence="1" key="2">
    <citation type="submission" date="2018-05" db="EMBL/GenBank/DDBJ databases">
        <title>OgluRS3 (Oryza glumaepatula Reference Sequence Version 3).</title>
        <authorList>
            <person name="Zhang J."/>
            <person name="Kudrna D."/>
            <person name="Lee S."/>
            <person name="Talag J."/>
            <person name="Welchert J."/>
            <person name="Wing R.A."/>
        </authorList>
    </citation>
    <scope>NUCLEOTIDE SEQUENCE [LARGE SCALE GENOMIC DNA]</scope>
</reference>
<dbReference type="AlphaFoldDB" id="A0A0E0BBU0"/>
<dbReference type="Proteomes" id="UP000026961">
    <property type="component" value="Chromosome 10"/>
</dbReference>
<name>A0A0E0BBU0_9ORYZ</name>
<keyword evidence="2" id="KW-1185">Reference proteome</keyword>
<evidence type="ECO:0000313" key="2">
    <source>
        <dbReference type="Proteomes" id="UP000026961"/>
    </source>
</evidence>
<dbReference type="EnsemblPlants" id="OGLUM10G13320.1">
    <property type="protein sequence ID" value="OGLUM10G13320.1"/>
    <property type="gene ID" value="OGLUM10G13320"/>
</dbReference>
<organism evidence="1">
    <name type="scientific">Oryza glumipatula</name>
    <dbReference type="NCBI Taxonomy" id="40148"/>
    <lineage>
        <taxon>Eukaryota</taxon>
        <taxon>Viridiplantae</taxon>
        <taxon>Streptophyta</taxon>
        <taxon>Embryophyta</taxon>
        <taxon>Tracheophyta</taxon>
        <taxon>Spermatophyta</taxon>
        <taxon>Magnoliopsida</taxon>
        <taxon>Liliopsida</taxon>
        <taxon>Poales</taxon>
        <taxon>Poaceae</taxon>
        <taxon>BOP clade</taxon>
        <taxon>Oryzoideae</taxon>
        <taxon>Oryzeae</taxon>
        <taxon>Oryzinae</taxon>
        <taxon>Oryza</taxon>
    </lineage>
</organism>
<protein>
    <submittedName>
        <fullName evidence="1">Uncharacterized protein</fullName>
    </submittedName>
</protein>
<evidence type="ECO:0000313" key="1">
    <source>
        <dbReference type="EnsemblPlants" id="OGLUM10G13320.1"/>
    </source>
</evidence>
<dbReference type="HOGENOM" id="CLU_2964617_0_0_1"/>
<accession>A0A0E0BBU0</accession>
<proteinExistence type="predicted"/>
<reference evidence="1" key="1">
    <citation type="submission" date="2015-04" db="UniProtKB">
        <authorList>
            <consortium name="EnsemblPlants"/>
        </authorList>
    </citation>
    <scope>IDENTIFICATION</scope>
</reference>